<protein>
    <recommendedName>
        <fullName evidence="4">Secreted protein</fullName>
    </recommendedName>
</protein>
<dbReference type="AlphaFoldDB" id="A0A176S2A7"/>
<evidence type="ECO:0000256" key="1">
    <source>
        <dbReference type="SAM" id="SignalP"/>
    </source>
</evidence>
<comment type="caution">
    <text evidence="2">The sequence shown here is derived from an EMBL/GenBank/DDBJ whole genome shotgun (WGS) entry which is preliminary data.</text>
</comment>
<organism evidence="2 3">
    <name type="scientific">Candidatus Thiomargarita nelsonii</name>
    <dbReference type="NCBI Taxonomy" id="1003181"/>
    <lineage>
        <taxon>Bacteria</taxon>
        <taxon>Pseudomonadati</taxon>
        <taxon>Pseudomonadota</taxon>
        <taxon>Gammaproteobacteria</taxon>
        <taxon>Thiotrichales</taxon>
        <taxon>Thiotrichaceae</taxon>
        <taxon>Thiomargarita</taxon>
    </lineage>
</organism>
<keyword evidence="1" id="KW-0732">Signal</keyword>
<feature type="signal peptide" evidence="1">
    <location>
        <begin position="1"/>
        <end position="23"/>
    </location>
</feature>
<reference evidence="2 3" key="1">
    <citation type="submission" date="2016-05" db="EMBL/GenBank/DDBJ databases">
        <title>Single-cell genome of chain-forming Candidatus Thiomargarita nelsonii and comparison to other large sulfur-oxidizing bacteria.</title>
        <authorList>
            <person name="Winkel M."/>
            <person name="Salman V."/>
            <person name="Woyke T."/>
            <person name="Schulz-Vogt H."/>
            <person name="Richter M."/>
            <person name="Flood B."/>
            <person name="Bailey J."/>
            <person name="Amann R."/>
            <person name="Mussmann M."/>
        </authorList>
    </citation>
    <scope>NUCLEOTIDE SEQUENCE [LARGE SCALE GENOMIC DNA]</scope>
    <source>
        <strain evidence="2 3">THI036</strain>
    </source>
</reference>
<proteinExistence type="predicted"/>
<keyword evidence="3" id="KW-1185">Reference proteome</keyword>
<evidence type="ECO:0008006" key="4">
    <source>
        <dbReference type="Google" id="ProtNLM"/>
    </source>
</evidence>
<evidence type="ECO:0000313" key="2">
    <source>
        <dbReference type="EMBL" id="OAD22183.1"/>
    </source>
</evidence>
<dbReference type="Proteomes" id="UP000076962">
    <property type="component" value="Unassembled WGS sequence"/>
</dbReference>
<feature type="chain" id="PRO_5008048985" description="Secreted protein" evidence="1">
    <location>
        <begin position="24"/>
        <end position="142"/>
    </location>
</feature>
<gene>
    <name evidence="2" type="ORF">THIOM_002024</name>
</gene>
<feature type="non-terminal residue" evidence="2">
    <location>
        <position position="142"/>
    </location>
</feature>
<accession>A0A176S2A7</accession>
<sequence>MRIFINYQKSLIILLFTLNTVQAELLSTYTFTDAIGNEATFEPDNQPNNGTLSAMNRGTGLTPKKAKNTFNAQNWSTGTLDMTDYYSLTIQPNCGFEMTLTSLTLDSRRSNKSIRNWSIRSSLDDFATDLKTFNVPDDTNLR</sequence>
<dbReference type="EMBL" id="LUTY01001117">
    <property type="protein sequence ID" value="OAD22183.1"/>
    <property type="molecule type" value="Genomic_DNA"/>
</dbReference>
<name>A0A176S2A7_9GAMM</name>
<evidence type="ECO:0000313" key="3">
    <source>
        <dbReference type="Proteomes" id="UP000076962"/>
    </source>
</evidence>